<proteinExistence type="predicted"/>
<name>A0ABD0KVN1_9CAEN</name>
<dbReference type="AlphaFoldDB" id="A0ABD0KVN1"/>
<evidence type="ECO:0000313" key="2">
    <source>
        <dbReference type="Proteomes" id="UP001519460"/>
    </source>
</evidence>
<gene>
    <name evidence="1" type="ORF">BaRGS_00017883</name>
</gene>
<organism evidence="1 2">
    <name type="scientific">Batillaria attramentaria</name>
    <dbReference type="NCBI Taxonomy" id="370345"/>
    <lineage>
        <taxon>Eukaryota</taxon>
        <taxon>Metazoa</taxon>
        <taxon>Spiralia</taxon>
        <taxon>Lophotrochozoa</taxon>
        <taxon>Mollusca</taxon>
        <taxon>Gastropoda</taxon>
        <taxon>Caenogastropoda</taxon>
        <taxon>Sorbeoconcha</taxon>
        <taxon>Cerithioidea</taxon>
        <taxon>Batillariidae</taxon>
        <taxon>Batillaria</taxon>
    </lineage>
</organism>
<dbReference type="Proteomes" id="UP001519460">
    <property type="component" value="Unassembled WGS sequence"/>
</dbReference>
<keyword evidence="2" id="KW-1185">Reference proteome</keyword>
<dbReference type="EMBL" id="JACVVK020000122">
    <property type="protein sequence ID" value="KAK7490827.1"/>
    <property type="molecule type" value="Genomic_DNA"/>
</dbReference>
<accession>A0ABD0KVN1</accession>
<reference evidence="1 2" key="1">
    <citation type="journal article" date="2023" name="Sci. Data">
        <title>Genome assembly of the Korean intertidal mud-creeper Batillaria attramentaria.</title>
        <authorList>
            <person name="Patra A.K."/>
            <person name="Ho P.T."/>
            <person name="Jun S."/>
            <person name="Lee S.J."/>
            <person name="Kim Y."/>
            <person name="Won Y.J."/>
        </authorList>
    </citation>
    <scope>NUCLEOTIDE SEQUENCE [LARGE SCALE GENOMIC DNA]</scope>
    <source>
        <strain evidence="1">Wonlab-2016</strain>
    </source>
</reference>
<sequence>MAFTHLPTHVHRDLTVMHDCTQTPLAPRQKVCLCVRLEERLSGNTDTCRTAMFRKIGEVHQTQTYDALHFCCWDFHVGVSSVSINL</sequence>
<protein>
    <submittedName>
        <fullName evidence="1">Uncharacterized protein</fullName>
    </submittedName>
</protein>
<comment type="caution">
    <text evidence="1">The sequence shown here is derived from an EMBL/GenBank/DDBJ whole genome shotgun (WGS) entry which is preliminary data.</text>
</comment>
<evidence type="ECO:0000313" key="1">
    <source>
        <dbReference type="EMBL" id="KAK7490827.1"/>
    </source>
</evidence>